<name>A0A0M9CGR8_9FLAO</name>
<dbReference type="PATRIC" id="fig|1300348.6.peg.1655"/>
<evidence type="ECO:0000256" key="2">
    <source>
        <dbReference type="SAM" id="SignalP"/>
    </source>
</evidence>
<dbReference type="Proteomes" id="UP000037716">
    <property type="component" value="Unassembled WGS sequence"/>
</dbReference>
<dbReference type="AlphaFoldDB" id="A0A0M9CGR8"/>
<evidence type="ECO:0000313" key="5">
    <source>
        <dbReference type="Proteomes" id="UP000037716"/>
    </source>
</evidence>
<evidence type="ECO:0000313" key="4">
    <source>
        <dbReference type="EMBL" id="KOY52096.1"/>
    </source>
</evidence>
<dbReference type="OrthoDB" id="789014at2"/>
<dbReference type="STRING" id="1300348.I602_1656"/>
<gene>
    <name evidence="4" type="ORF">I602_1656</name>
</gene>
<reference evidence="4 5" key="1">
    <citation type="submission" date="2015-07" db="EMBL/GenBank/DDBJ databases">
        <title>Genome of Polaribacter dokdonenesis DSW-5, isolated from seawater off Dokdo in Korea.</title>
        <authorList>
            <person name="Yoon K."/>
            <person name="Song J.Y."/>
            <person name="Kim J.F."/>
        </authorList>
    </citation>
    <scope>NUCLEOTIDE SEQUENCE [LARGE SCALE GENOMIC DNA]</scope>
    <source>
        <strain evidence="4 5">DSW-5</strain>
    </source>
</reference>
<sequence length="432" mass="49527">MKKYSLIMALFLSAFMYAQEWETVVSLPGNSPIKQIEIVNSNNIYVSSQYYKLYNWNGTDWSSVGDFNPGFNGLFSYVSDDEIYATHNTYINGKNENEVNYLAKWDGLNWTNFGDFNQPKHIYNFRVLSDSEVYAVGAFDDLEDYRWRAVAKFNGSNWSVIGKDQQFGGTYSGNNSLWVNNENDIYSKHDGYRSNGHQFVKHWDGTEWKVLSNGNLDETDGVDRIHYVSENEIYINTWNTNFDYGVIGYWDGDYWKILGDIQSAVFTNGFYGSLDFVFVSSSEIYAFGSALRTSTNYTYQVAVWNGNTWTKLGNLDANKPVTAGFYKDGFLYVGGSFTEGGKTLIKRIDAQKVLNTINFKTKTRVVYPNPVKDICSLNKTYKTVKVYSLLGKELLAQNNSTEINFSDFKQGIYLLELTDDDNHRIIQKIIKN</sequence>
<dbReference type="NCBIfam" id="TIGR04183">
    <property type="entry name" value="Por_Secre_tail"/>
    <property type="match status" value="1"/>
</dbReference>
<dbReference type="RefSeq" id="WP_053974230.1">
    <property type="nucleotide sequence ID" value="NZ_FNUE01000001.1"/>
</dbReference>
<protein>
    <recommendedName>
        <fullName evidence="3">Secretion system C-terminal sorting domain-containing protein</fullName>
    </recommendedName>
</protein>
<evidence type="ECO:0000259" key="3">
    <source>
        <dbReference type="Pfam" id="PF18962"/>
    </source>
</evidence>
<feature type="signal peptide" evidence="2">
    <location>
        <begin position="1"/>
        <end position="18"/>
    </location>
</feature>
<accession>A0A0M9CGR8</accession>
<dbReference type="Pfam" id="PF18962">
    <property type="entry name" value="Por_Secre_tail"/>
    <property type="match status" value="1"/>
</dbReference>
<feature type="chain" id="PRO_5005833014" description="Secretion system C-terminal sorting domain-containing protein" evidence="2">
    <location>
        <begin position="19"/>
        <end position="432"/>
    </location>
</feature>
<feature type="domain" description="Secretion system C-terminal sorting" evidence="3">
    <location>
        <begin position="366"/>
        <end position="430"/>
    </location>
</feature>
<dbReference type="InterPro" id="IPR026444">
    <property type="entry name" value="Secre_tail"/>
</dbReference>
<proteinExistence type="predicted"/>
<organism evidence="4 5">
    <name type="scientific">Polaribacter dokdonensis DSW-5</name>
    <dbReference type="NCBI Taxonomy" id="1300348"/>
    <lineage>
        <taxon>Bacteria</taxon>
        <taxon>Pseudomonadati</taxon>
        <taxon>Bacteroidota</taxon>
        <taxon>Flavobacteriia</taxon>
        <taxon>Flavobacteriales</taxon>
        <taxon>Flavobacteriaceae</taxon>
    </lineage>
</organism>
<comment type="caution">
    <text evidence="4">The sequence shown here is derived from an EMBL/GenBank/DDBJ whole genome shotgun (WGS) entry which is preliminary data.</text>
</comment>
<evidence type="ECO:0000256" key="1">
    <source>
        <dbReference type="ARBA" id="ARBA00022729"/>
    </source>
</evidence>
<keyword evidence="1 2" id="KW-0732">Signal</keyword>
<dbReference type="EMBL" id="LGBR01000001">
    <property type="protein sequence ID" value="KOY52096.1"/>
    <property type="molecule type" value="Genomic_DNA"/>
</dbReference>